<dbReference type="VEuPathDB" id="TriTrypDB:LDHU3_15.0320"/>
<feature type="region of interest" description="Disordered" evidence="1">
    <location>
        <begin position="409"/>
        <end position="435"/>
    </location>
</feature>
<organism evidence="2 3">
    <name type="scientific">Leishmania donovani</name>
    <dbReference type="NCBI Taxonomy" id="5661"/>
    <lineage>
        <taxon>Eukaryota</taxon>
        <taxon>Discoba</taxon>
        <taxon>Euglenozoa</taxon>
        <taxon>Kinetoplastea</taxon>
        <taxon>Metakinetoplastina</taxon>
        <taxon>Trypanosomatida</taxon>
        <taxon>Trypanosomatidae</taxon>
        <taxon>Leishmaniinae</taxon>
        <taxon>Leishmania</taxon>
    </lineage>
</organism>
<accession>A0A3Q8IIK6</accession>
<reference evidence="2 3" key="1">
    <citation type="journal article" date="2018" name="Sci. Rep.">
        <title>A complete Leishmania donovani reference genome identifies novel genetic variations associated with virulence.</title>
        <authorList>
            <person name="Lypaczewski P."/>
            <person name="Hoshizaki J."/>
            <person name="Zhang W.-W."/>
            <person name="McCall L.-I."/>
            <person name="Torcivia-Rodriguez J."/>
            <person name="Simonyan V."/>
            <person name="Kaur A."/>
            <person name="Dewar K."/>
            <person name="Matlashewski G."/>
        </authorList>
    </citation>
    <scope>NUCLEOTIDE SEQUENCE [LARGE SCALE GENOMIC DNA]</scope>
    <source>
        <strain evidence="2 3">LdCL</strain>
    </source>
</reference>
<dbReference type="EMBL" id="CP029514">
    <property type="protein sequence ID" value="AYU77434.1"/>
    <property type="molecule type" value="Genomic_DNA"/>
</dbReference>
<gene>
    <name evidence="2" type="ORF">LdCL_150007200</name>
</gene>
<evidence type="ECO:0000313" key="3">
    <source>
        <dbReference type="Proteomes" id="UP000274082"/>
    </source>
</evidence>
<sequence>MATELQLVMEANSELLAHAKVANPRGCSIHVDKHIQKPVLIMKGTPSQTRVQVPREDRPLSSLRLHNSLLAAQICLNSTDHFAVEIVVSQYTVKRTKLIIGTNVAAARYDKTDDELTTAYLPLIIPRNKWVQVVFHVAGIVHTVFNLPCITCIDAITLTGTGKISCVFTSSDEQSCIAATPEGMALFAVPAYVPPIWKTAAATPEHLSSLLNIDSRSDIPFTSDVSFGTAAAPCAESPSSPASPLSTHSVILPRLKLLKETAVPPSYPHVSSSASEQVGAALGKGSYSAPSQCDYIRLVDNEDIAAKDEHSTISCSYGDGHRQQASQDTVAGRSCGAARGAANSTACGLSGWEQFPEERVGTLVVFSPARLVKVDAAKRPPRKPRVVPGPPGSSDNERLQRIIASRKHRVMPRQGSLNSGGDDGRSNISRRQQRLRRRMRVLRANEQKANKTAAAKALVASELPLSQRVAAVEDSTEAAPICGYGFGYLGVLKPNGEYEEDDDANLNLEGALTLLTDNE</sequence>
<dbReference type="AlphaFoldDB" id="A0A3Q8IIK6"/>
<dbReference type="VEuPathDB" id="TriTrypDB:LdCL_150007200"/>
<dbReference type="Proteomes" id="UP000274082">
    <property type="component" value="Chromosome 15"/>
</dbReference>
<evidence type="ECO:0000256" key="1">
    <source>
        <dbReference type="SAM" id="MobiDB-lite"/>
    </source>
</evidence>
<proteinExistence type="predicted"/>
<evidence type="ECO:0000313" key="2">
    <source>
        <dbReference type="EMBL" id="AYU77434.1"/>
    </source>
</evidence>
<keyword evidence="3" id="KW-1185">Reference proteome</keyword>
<dbReference type="VEuPathDB" id="TriTrypDB:LdBPK_150230.1"/>
<dbReference type="OrthoDB" id="10261083at2759"/>
<protein>
    <recommendedName>
        <fullName evidence="4">CFA20 domain-containing protein</fullName>
    </recommendedName>
</protein>
<name>A0A3Q8IIK6_LEIDO</name>
<evidence type="ECO:0008006" key="4">
    <source>
        <dbReference type="Google" id="ProtNLM"/>
    </source>
</evidence>